<keyword evidence="2" id="KW-1185">Reference proteome</keyword>
<comment type="caution">
    <text evidence="1">The sequence shown here is derived from an EMBL/GenBank/DDBJ whole genome shotgun (WGS) entry which is preliminary data.</text>
</comment>
<name>A0A844GDB4_9NEIS</name>
<dbReference type="PANTHER" id="PTHR35175:SF2">
    <property type="entry name" value="DUF1289 DOMAIN-CONTAINING PROTEIN"/>
    <property type="match status" value="1"/>
</dbReference>
<dbReference type="Pfam" id="PF14375">
    <property type="entry name" value="Cys_rich_CWC"/>
    <property type="match status" value="1"/>
</dbReference>
<protein>
    <submittedName>
        <fullName evidence="1">DUF1289 domain-containing protein</fullName>
    </submittedName>
</protein>
<dbReference type="InterPro" id="IPR032720">
    <property type="entry name" value="Cys_rich_CWC"/>
</dbReference>
<accession>A0A844GDB4</accession>
<organism evidence="1 2">
    <name type="scientific">Paludibacterium denitrificans</name>
    <dbReference type="NCBI Taxonomy" id="2675226"/>
    <lineage>
        <taxon>Bacteria</taxon>
        <taxon>Pseudomonadati</taxon>
        <taxon>Pseudomonadota</taxon>
        <taxon>Betaproteobacteria</taxon>
        <taxon>Neisseriales</taxon>
        <taxon>Chromobacteriaceae</taxon>
        <taxon>Paludibacterium</taxon>
    </lineage>
</organism>
<dbReference type="PANTHER" id="PTHR35175">
    <property type="entry name" value="DUF1289 DOMAIN-CONTAINING PROTEIN"/>
    <property type="match status" value="1"/>
</dbReference>
<sequence>MAMTNEVPSPCVQRCQLDEAGAMCTGCQRTLAEISGWSSFDAVQKRAVWDRLLALPRTVQDKICQQCGAAFVCGSGGQQGQCWCADLPHVVPLGEEGRDCLCPACLRDHLLRCDKECNSGC</sequence>
<dbReference type="EMBL" id="WLYX01000001">
    <property type="protein sequence ID" value="MTD33649.1"/>
    <property type="molecule type" value="Genomic_DNA"/>
</dbReference>
<reference evidence="1 2" key="1">
    <citation type="submission" date="2019-11" db="EMBL/GenBank/DDBJ databases">
        <title>Draft genome sequence of Paludibacterium sp. dN18-1.</title>
        <authorList>
            <person name="Im W.-T."/>
        </authorList>
    </citation>
    <scope>NUCLEOTIDE SEQUENCE [LARGE SCALE GENOMIC DNA]</scope>
    <source>
        <strain evidence="2">dN 18-1</strain>
    </source>
</reference>
<evidence type="ECO:0000313" key="1">
    <source>
        <dbReference type="EMBL" id="MTD33649.1"/>
    </source>
</evidence>
<dbReference type="Proteomes" id="UP000446658">
    <property type="component" value="Unassembled WGS sequence"/>
</dbReference>
<gene>
    <name evidence="1" type="ORF">GKE73_13290</name>
</gene>
<dbReference type="AlphaFoldDB" id="A0A844GDB4"/>
<proteinExistence type="predicted"/>
<dbReference type="InterPro" id="IPR010710">
    <property type="entry name" value="DUF1289"/>
</dbReference>
<evidence type="ECO:0000313" key="2">
    <source>
        <dbReference type="Proteomes" id="UP000446658"/>
    </source>
</evidence>
<dbReference type="Pfam" id="PF06945">
    <property type="entry name" value="DUF1289"/>
    <property type="match status" value="1"/>
</dbReference>